<dbReference type="RefSeq" id="WP_064281660.1">
    <property type="nucleotide sequence ID" value="NZ_LWCS01000021.1"/>
</dbReference>
<feature type="region of interest" description="Disordered" evidence="1">
    <location>
        <begin position="75"/>
        <end position="97"/>
    </location>
</feature>
<protein>
    <recommendedName>
        <fullName evidence="4">ATP/GTP-binding protein</fullName>
    </recommendedName>
</protein>
<dbReference type="EMBL" id="LWCS01000021">
    <property type="protein sequence ID" value="OAN38504.1"/>
    <property type="molecule type" value="Genomic_DNA"/>
</dbReference>
<feature type="compositionally biased region" description="Basic residues" evidence="1">
    <location>
        <begin position="1"/>
        <end position="11"/>
    </location>
</feature>
<gene>
    <name evidence="2" type="ORF">A4X20_04110</name>
</gene>
<comment type="caution">
    <text evidence="2">The sequence shown here is derived from an EMBL/GenBank/DDBJ whole genome shotgun (WGS) entry which is preliminary data.</text>
</comment>
<evidence type="ECO:0000256" key="1">
    <source>
        <dbReference type="SAM" id="MobiDB-lite"/>
    </source>
</evidence>
<evidence type="ECO:0000313" key="3">
    <source>
        <dbReference type="Proteomes" id="UP000078396"/>
    </source>
</evidence>
<name>A0A178LVN8_MYCIR</name>
<dbReference type="Proteomes" id="UP000078396">
    <property type="component" value="Unassembled WGS sequence"/>
</dbReference>
<dbReference type="OrthoDB" id="3381577at2"/>
<evidence type="ECO:0000313" key="2">
    <source>
        <dbReference type="EMBL" id="OAN38504.1"/>
    </source>
</evidence>
<proteinExistence type="predicted"/>
<reference evidence="2 3" key="1">
    <citation type="submission" date="2016-04" db="EMBL/GenBank/DDBJ databases">
        <title>Draft Genome Sequences of Staphylococcus capitis Strain H36, S. capitis Strain H65, S. cohnii Strain H62, S. hominis Strain H69, Mycobacterium iranicum Strain H39, Plantibacter sp. Strain H53, Pseudomonas oryzihabitans Strain H72, and Microbacterium sp. Strain H83, isolated from residential settings.</title>
        <authorList>
            <person name="Lymperopoulou D."/>
            <person name="Adams R.I."/>
            <person name="Lindow S."/>
            <person name="Coil D.A."/>
            <person name="Jospin G."/>
            <person name="Eisen J.A."/>
        </authorList>
    </citation>
    <scope>NUCLEOTIDE SEQUENCE [LARGE SCALE GENOMIC DNA]</scope>
    <source>
        <strain evidence="2 3">H39</strain>
    </source>
</reference>
<evidence type="ECO:0008006" key="4">
    <source>
        <dbReference type="Google" id="ProtNLM"/>
    </source>
</evidence>
<organism evidence="2 3">
    <name type="scientific">Mycolicibacterium iranicum</name>
    <name type="common">Mycobacterium iranicum</name>
    <dbReference type="NCBI Taxonomy" id="912594"/>
    <lineage>
        <taxon>Bacteria</taxon>
        <taxon>Bacillati</taxon>
        <taxon>Actinomycetota</taxon>
        <taxon>Actinomycetes</taxon>
        <taxon>Mycobacteriales</taxon>
        <taxon>Mycobacteriaceae</taxon>
        <taxon>Mycolicibacterium</taxon>
    </lineage>
</organism>
<accession>A0A178LVN8</accession>
<sequence>MAKRRAPRKRKPVGDPLPAPTRIEVGGDGYDYEVRPVSAARAAKIYRCPGCDHEIKPGIAHVVVWPAGSSGGVDDRRHWHTPCWTNRATRGPTRKWS</sequence>
<dbReference type="AlphaFoldDB" id="A0A178LVN8"/>
<feature type="region of interest" description="Disordered" evidence="1">
    <location>
        <begin position="1"/>
        <end position="22"/>
    </location>
</feature>